<dbReference type="PANTHER" id="PTHR38690">
    <property type="entry name" value="PROTEASE-RELATED"/>
    <property type="match status" value="1"/>
</dbReference>
<reference evidence="2 3" key="1">
    <citation type="submission" date="2015-09" db="EMBL/GenBank/DDBJ databases">
        <title>Genome announcement of multiple Pseudomonas syringae strains.</title>
        <authorList>
            <person name="Thakur S."/>
            <person name="Wang P.W."/>
            <person name="Gong Y."/>
            <person name="Weir B.S."/>
            <person name="Guttman D.S."/>
        </authorList>
    </citation>
    <scope>NUCLEOTIDE SEQUENCE [LARGE SCALE GENOMIC DNA]</scope>
    <source>
        <strain evidence="2 3">ICMP16929</strain>
    </source>
</reference>
<dbReference type="InterPro" id="IPR011836">
    <property type="entry name" value="YhdP"/>
</dbReference>
<sequence>MGRLSRAVATLTRWSLSLCALILVLAALYVSLGRQLTPLVAEYRVDVETRASSALGIPLSIGSLEGSWSRFAPVLLAHDVMVGEGANALRLDRVRVVPDLWASLLARQVRIAHLEVDGLQFTIKQDQDGGWAVQGLPLRNDTPLDPGQLLNQMQMVSHLSLLDSQVTVQPLDAAPLTLTYVNLSLTTGSYHQRLDARLTLPDGQPFALNVRSRIQASQWKDGEADFYASLPQSDWAKWLPKSATREWTLSRLQAGGDLWMSWGKGTVQSATARLNAPQIKGVYADRKPSTIDNLALNAWFARTATGFDLNLDSLAMNLGSDRWESRLQLTQTAATPDSEELWHVQADRLDLTPLTPLIDSLAPLPEKAMAVVDGLKVTGGLRNVLLDYRPQATGDKRLGFAANLDKVGFNAYRGAPAAGNVSGAISGDLGQGELRLATDDFMLHLDPIFAKPWRYQKANARLTWKLDDQAFTLIAPYIKVLGDEGKIAADFLIRIHLSHDQEDYMDLRVGMVDGDGRYTSKYLPAALSPELDHWLRTAVVSGAVKQGFFQY</sequence>
<dbReference type="PANTHER" id="PTHR38690:SF1">
    <property type="entry name" value="PROTEASE"/>
    <property type="match status" value="1"/>
</dbReference>
<protein>
    <submittedName>
        <fullName evidence="2">Putative exported protein</fullName>
    </submittedName>
</protein>
<dbReference type="NCBIfam" id="TIGR02099">
    <property type="entry name" value="YhdP family protein"/>
    <property type="match status" value="1"/>
</dbReference>
<dbReference type="RefSeq" id="WP_080397465.1">
    <property type="nucleotide sequence ID" value="NZ_LJRI01001648.1"/>
</dbReference>
<name>A0A0Q0C8D2_PSESX</name>
<evidence type="ECO:0000313" key="3">
    <source>
        <dbReference type="Proteomes" id="UP000050384"/>
    </source>
</evidence>
<evidence type="ECO:0000313" key="2">
    <source>
        <dbReference type="EMBL" id="KPY55394.1"/>
    </source>
</evidence>
<dbReference type="Pfam" id="PF13116">
    <property type="entry name" value="YhdP"/>
    <property type="match status" value="1"/>
</dbReference>
<organism evidence="2 3">
    <name type="scientific">Pseudomonas syringae pv. spinaceae</name>
    <dbReference type="NCBI Taxonomy" id="264459"/>
    <lineage>
        <taxon>Bacteria</taxon>
        <taxon>Pseudomonadati</taxon>
        <taxon>Pseudomonadota</taxon>
        <taxon>Gammaproteobacteria</taxon>
        <taxon>Pseudomonadales</taxon>
        <taxon>Pseudomonadaceae</taxon>
        <taxon>Pseudomonas</taxon>
        <taxon>Pseudomonas syringae</taxon>
    </lineage>
</organism>
<gene>
    <name evidence="2" type="ORF">ALO94_100108</name>
</gene>
<accession>A0A0Q0C8D2</accession>
<dbReference type="Proteomes" id="UP000050384">
    <property type="component" value="Unassembled WGS sequence"/>
</dbReference>
<comment type="caution">
    <text evidence="2">The sequence shown here is derived from an EMBL/GenBank/DDBJ whole genome shotgun (WGS) entry which is preliminary data.</text>
</comment>
<feature type="domain" description="YhdP central" evidence="1">
    <location>
        <begin position="8"/>
        <end position="547"/>
    </location>
</feature>
<evidence type="ECO:0000259" key="1">
    <source>
        <dbReference type="Pfam" id="PF13116"/>
    </source>
</evidence>
<dbReference type="AlphaFoldDB" id="A0A0Q0C8D2"/>
<dbReference type="EMBL" id="LJRI01001648">
    <property type="protein sequence ID" value="KPY55394.1"/>
    <property type="molecule type" value="Genomic_DNA"/>
</dbReference>
<dbReference type="InterPro" id="IPR025263">
    <property type="entry name" value="YhdP_central"/>
</dbReference>
<feature type="non-terminal residue" evidence="2">
    <location>
        <position position="551"/>
    </location>
</feature>
<proteinExistence type="predicted"/>